<protein>
    <submittedName>
        <fullName evidence="1">Uncharacterized protein</fullName>
    </submittedName>
</protein>
<evidence type="ECO:0000313" key="2">
    <source>
        <dbReference type="Proteomes" id="UP000280834"/>
    </source>
</evidence>
<dbReference type="EMBL" id="UZAG01001207">
    <property type="protein sequence ID" value="VDO10717.1"/>
    <property type="molecule type" value="Genomic_DNA"/>
</dbReference>
<evidence type="ECO:0000313" key="1">
    <source>
        <dbReference type="EMBL" id="VDO10717.1"/>
    </source>
</evidence>
<accession>A0A3P7TN30</accession>
<proteinExistence type="predicted"/>
<keyword evidence="2" id="KW-1185">Reference proteome</keyword>
<sequence>MSTLSTHLEVIQAADNLPETIVDNYSNEMSVSKEYTTIKACNSGSSKFTRF</sequence>
<gene>
    <name evidence="1" type="ORF">BTMF_LOCUS1637</name>
</gene>
<dbReference type="Proteomes" id="UP000280834">
    <property type="component" value="Unassembled WGS sequence"/>
</dbReference>
<organism evidence="1 2">
    <name type="scientific">Brugia timori</name>
    <dbReference type="NCBI Taxonomy" id="42155"/>
    <lineage>
        <taxon>Eukaryota</taxon>
        <taxon>Metazoa</taxon>
        <taxon>Ecdysozoa</taxon>
        <taxon>Nematoda</taxon>
        <taxon>Chromadorea</taxon>
        <taxon>Rhabditida</taxon>
        <taxon>Spirurina</taxon>
        <taxon>Spiruromorpha</taxon>
        <taxon>Filarioidea</taxon>
        <taxon>Onchocercidae</taxon>
        <taxon>Brugia</taxon>
    </lineage>
</organism>
<name>A0A3P7TN30_9BILA</name>
<dbReference type="AlphaFoldDB" id="A0A3P7TN30"/>
<reference evidence="1 2" key="1">
    <citation type="submission" date="2018-11" db="EMBL/GenBank/DDBJ databases">
        <authorList>
            <consortium name="Pathogen Informatics"/>
        </authorList>
    </citation>
    <scope>NUCLEOTIDE SEQUENCE [LARGE SCALE GENOMIC DNA]</scope>
</reference>